<accession>A0A485LN88</accession>
<protein>
    <submittedName>
        <fullName evidence="4">Aste57867_23503 protein</fullName>
    </submittedName>
</protein>
<reference evidence="4 5" key="1">
    <citation type="submission" date="2019-03" db="EMBL/GenBank/DDBJ databases">
        <authorList>
            <person name="Gaulin E."/>
            <person name="Dumas B."/>
        </authorList>
    </citation>
    <scope>NUCLEOTIDE SEQUENCE [LARGE SCALE GENOMIC DNA]</scope>
    <source>
        <strain evidence="4">CBS 568.67</strain>
    </source>
</reference>
<dbReference type="EMBL" id="CAADRA010007302">
    <property type="protein sequence ID" value="VFU00148.1"/>
    <property type="molecule type" value="Genomic_DNA"/>
</dbReference>
<evidence type="ECO:0000313" key="5">
    <source>
        <dbReference type="Proteomes" id="UP000332933"/>
    </source>
</evidence>
<evidence type="ECO:0000313" key="4">
    <source>
        <dbReference type="EMBL" id="VFU00148.1"/>
    </source>
</evidence>
<dbReference type="CDD" id="cd00170">
    <property type="entry name" value="SEC14"/>
    <property type="match status" value="1"/>
</dbReference>
<organism evidence="4 5">
    <name type="scientific">Aphanomyces stellatus</name>
    <dbReference type="NCBI Taxonomy" id="120398"/>
    <lineage>
        <taxon>Eukaryota</taxon>
        <taxon>Sar</taxon>
        <taxon>Stramenopiles</taxon>
        <taxon>Oomycota</taxon>
        <taxon>Saprolegniomycetes</taxon>
        <taxon>Saprolegniales</taxon>
        <taxon>Verrucalvaceae</taxon>
        <taxon>Aphanomyces</taxon>
    </lineage>
</organism>
<evidence type="ECO:0000313" key="3">
    <source>
        <dbReference type="EMBL" id="KAF0684504.1"/>
    </source>
</evidence>
<dbReference type="PANTHER" id="PTHR45657">
    <property type="entry name" value="CRAL-TRIO DOMAIN-CONTAINING PROTEIN YKL091C-RELATED"/>
    <property type="match status" value="1"/>
</dbReference>
<dbReference type="SMART" id="SM00516">
    <property type="entry name" value="SEC14"/>
    <property type="match status" value="1"/>
</dbReference>
<dbReference type="AlphaFoldDB" id="A0A485LN88"/>
<dbReference type="InterPro" id="IPR036865">
    <property type="entry name" value="CRAL-TRIO_dom_sf"/>
</dbReference>
<dbReference type="InterPro" id="IPR051026">
    <property type="entry name" value="PI/PC_transfer"/>
</dbReference>
<dbReference type="PROSITE" id="PS50191">
    <property type="entry name" value="CRAL_TRIO"/>
    <property type="match status" value="1"/>
</dbReference>
<dbReference type="Gene3D" id="3.40.525.10">
    <property type="entry name" value="CRAL-TRIO lipid binding domain"/>
    <property type="match status" value="1"/>
</dbReference>
<dbReference type="PANTHER" id="PTHR45657:SF61">
    <property type="entry name" value="CRAL-TRIO DOMAIN-CONTAINING PROTEIN"/>
    <property type="match status" value="1"/>
</dbReference>
<dbReference type="EMBL" id="VJMH01007276">
    <property type="protein sequence ID" value="KAF0684504.1"/>
    <property type="molecule type" value="Genomic_DNA"/>
</dbReference>
<dbReference type="SUPFAM" id="SSF52087">
    <property type="entry name" value="CRAL/TRIO domain"/>
    <property type="match status" value="1"/>
</dbReference>
<keyword evidence="5" id="KW-1185">Reference proteome</keyword>
<name>A0A485LN88_9STRA</name>
<feature type="domain" description="CRAL-TRIO" evidence="2">
    <location>
        <begin position="90"/>
        <end position="257"/>
    </location>
</feature>
<evidence type="ECO:0000256" key="1">
    <source>
        <dbReference type="SAM" id="MobiDB-lite"/>
    </source>
</evidence>
<reference evidence="3" key="2">
    <citation type="submission" date="2019-06" db="EMBL/GenBank/DDBJ databases">
        <title>Genomics analysis of Aphanomyces spp. identifies a new class of oomycete effector associated with host adaptation.</title>
        <authorList>
            <person name="Gaulin E."/>
        </authorList>
    </citation>
    <scope>NUCLEOTIDE SEQUENCE</scope>
    <source>
        <strain evidence="3">CBS 578.67</strain>
    </source>
</reference>
<dbReference type="Proteomes" id="UP000332933">
    <property type="component" value="Unassembled WGS sequence"/>
</dbReference>
<dbReference type="OrthoDB" id="1434354at2759"/>
<evidence type="ECO:0000259" key="2">
    <source>
        <dbReference type="PROSITE" id="PS50191"/>
    </source>
</evidence>
<dbReference type="Pfam" id="PF00650">
    <property type="entry name" value="CRAL_TRIO"/>
    <property type="match status" value="1"/>
</dbReference>
<feature type="region of interest" description="Disordered" evidence="1">
    <location>
        <begin position="1"/>
        <end position="46"/>
    </location>
</feature>
<proteinExistence type="predicted"/>
<sequence>MREAPKSPCVVAQPSAPPLDEMQPLVVDSSADVQSPVDEDQSQDTLSPVPKAYVEAAKGDMAVASARWKATLAWRKKERVDSILDEPMPHFGLIKANFPHYFHKCGRKHEPVFYEKYGHIEWKRLRAHGVPQHRLLRHSTLCIEFLWRVLMVDDDQPFLHVVDLEGMRWKELRHQDRWFRTFYEQLADCLRKHYYDRSAHVYLLNPPNWVMWLWNIAKLGINKSTLERITIVRGDKKIYDALAARISHENIPEEYGGGSVGRAPEEDVLFQLQDFNNKVAGVDYPLVGAFAKRPFLGTGLQS</sequence>
<dbReference type="InterPro" id="IPR001251">
    <property type="entry name" value="CRAL-TRIO_dom"/>
</dbReference>
<gene>
    <name evidence="4" type="primary">Aste57867_23503</name>
    <name evidence="3" type="ORF">As57867_023432</name>
    <name evidence="4" type="ORF">ASTE57867_23503</name>
</gene>